<sequence>MRLFQKSGFESIWPHRILFSKVEEQCRVFGCFIPFWDAHVIFIASRGILYSLWSYMIKLNSEDSQSILAVLDRSVNVKYVVYRTSD</sequence>
<accession>A0A0E9WQN7</accession>
<reference evidence="1" key="1">
    <citation type="submission" date="2014-11" db="EMBL/GenBank/DDBJ databases">
        <authorList>
            <person name="Amaro Gonzalez C."/>
        </authorList>
    </citation>
    <scope>NUCLEOTIDE SEQUENCE</scope>
</reference>
<proteinExistence type="predicted"/>
<protein>
    <submittedName>
        <fullName evidence="1">Uncharacterized protein</fullName>
    </submittedName>
</protein>
<name>A0A0E9WQN7_ANGAN</name>
<dbReference type="AlphaFoldDB" id="A0A0E9WQN7"/>
<dbReference type="EMBL" id="GBXM01015880">
    <property type="protein sequence ID" value="JAH92697.1"/>
    <property type="molecule type" value="Transcribed_RNA"/>
</dbReference>
<evidence type="ECO:0000313" key="1">
    <source>
        <dbReference type="EMBL" id="JAH92697.1"/>
    </source>
</evidence>
<reference evidence="1" key="2">
    <citation type="journal article" date="2015" name="Fish Shellfish Immunol.">
        <title>Early steps in the European eel (Anguilla anguilla)-Vibrio vulnificus interaction in the gills: Role of the RtxA13 toxin.</title>
        <authorList>
            <person name="Callol A."/>
            <person name="Pajuelo D."/>
            <person name="Ebbesson L."/>
            <person name="Teles M."/>
            <person name="MacKenzie S."/>
            <person name="Amaro C."/>
        </authorList>
    </citation>
    <scope>NUCLEOTIDE SEQUENCE</scope>
</reference>
<organism evidence="1">
    <name type="scientific">Anguilla anguilla</name>
    <name type="common">European freshwater eel</name>
    <name type="synonym">Muraena anguilla</name>
    <dbReference type="NCBI Taxonomy" id="7936"/>
    <lineage>
        <taxon>Eukaryota</taxon>
        <taxon>Metazoa</taxon>
        <taxon>Chordata</taxon>
        <taxon>Craniata</taxon>
        <taxon>Vertebrata</taxon>
        <taxon>Euteleostomi</taxon>
        <taxon>Actinopterygii</taxon>
        <taxon>Neopterygii</taxon>
        <taxon>Teleostei</taxon>
        <taxon>Anguilliformes</taxon>
        <taxon>Anguillidae</taxon>
        <taxon>Anguilla</taxon>
    </lineage>
</organism>